<reference evidence="1" key="1">
    <citation type="journal article" date="2022" name="bioRxiv">
        <title>Sequencing and chromosome-scale assembly of the giantPleurodeles waltlgenome.</title>
        <authorList>
            <person name="Brown T."/>
            <person name="Elewa A."/>
            <person name="Iarovenko S."/>
            <person name="Subramanian E."/>
            <person name="Araus A.J."/>
            <person name="Petzold A."/>
            <person name="Susuki M."/>
            <person name="Suzuki K.-i.T."/>
            <person name="Hayashi T."/>
            <person name="Toyoda A."/>
            <person name="Oliveira C."/>
            <person name="Osipova E."/>
            <person name="Leigh N.D."/>
            <person name="Simon A."/>
            <person name="Yun M.H."/>
        </authorList>
    </citation>
    <scope>NUCLEOTIDE SEQUENCE</scope>
    <source>
        <strain evidence="1">20211129_DDA</strain>
        <tissue evidence="1">Liver</tissue>
    </source>
</reference>
<protein>
    <submittedName>
        <fullName evidence="1">Uncharacterized protein</fullName>
    </submittedName>
</protein>
<dbReference type="EMBL" id="JANPWB010000007">
    <property type="protein sequence ID" value="KAJ1172668.1"/>
    <property type="molecule type" value="Genomic_DNA"/>
</dbReference>
<evidence type="ECO:0000313" key="1">
    <source>
        <dbReference type="EMBL" id="KAJ1172668.1"/>
    </source>
</evidence>
<evidence type="ECO:0000313" key="2">
    <source>
        <dbReference type="Proteomes" id="UP001066276"/>
    </source>
</evidence>
<keyword evidence="2" id="KW-1185">Reference proteome</keyword>
<dbReference type="Proteomes" id="UP001066276">
    <property type="component" value="Chromosome 4_1"/>
</dbReference>
<dbReference type="AlphaFoldDB" id="A0AAV7T7Z8"/>
<accession>A0AAV7T7Z8</accession>
<sequence length="78" mass="8450">MKRESWSSPAASWEIISAEHPCLMERAPLLTLRARLPGGTSAPKLVPAPGRQQTDVTSALRGNRTGALEKLVLCQKGR</sequence>
<proteinExistence type="predicted"/>
<gene>
    <name evidence="1" type="ORF">NDU88_004512</name>
</gene>
<comment type="caution">
    <text evidence="1">The sequence shown here is derived from an EMBL/GenBank/DDBJ whole genome shotgun (WGS) entry which is preliminary data.</text>
</comment>
<name>A0AAV7T7Z8_PLEWA</name>
<organism evidence="1 2">
    <name type="scientific">Pleurodeles waltl</name>
    <name type="common">Iberian ribbed newt</name>
    <dbReference type="NCBI Taxonomy" id="8319"/>
    <lineage>
        <taxon>Eukaryota</taxon>
        <taxon>Metazoa</taxon>
        <taxon>Chordata</taxon>
        <taxon>Craniata</taxon>
        <taxon>Vertebrata</taxon>
        <taxon>Euteleostomi</taxon>
        <taxon>Amphibia</taxon>
        <taxon>Batrachia</taxon>
        <taxon>Caudata</taxon>
        <taxon>Salamandroidea</taxon>
        <taxon>Salamandridae</taxon>
        <taxon>Pleurodelinae</taxon>
        <taxon>Pleurodeles</taxon>
    </lineage>
</organism>